<feature type="domain" description="PH" evidence="1">
    <location>
        <begin position="137"/>
        <end position="231"/>
    </location>
</feature>
<dbReference type="AlphaFoldDB" id="A0AAV2YSK5"/>
<dbReference type="Pfam" id="PF00169">
    <property type="entry name" value="PH"/>
    <property type="match status" value="2"/>
</dbReference>
<dbReference type="PROSITE" id="PS50003">
    <property type="entry name" value="PH_DOMAIN"/>
    <property type="match status" value="2"/>
</dbReference>
<reference evidence="2" key="1">
    <citation type="submission" date="2022-11" db="EMBL/GenBank/DDBJ databases">
        <authorList>
            <person name="Morgan W.R."/>
            <person name="Tartar A."/>
        </authorList>
    </citation>
    <scope>NUCLEOTIDE SEQUENCE</scope>
    <source>
        <strain evidence="2">ARSEF 373</strain>
    </source>
</reference>
<dbReference type="Gene3D" id="2.30.29.30">
    <property type="entry name" value="Pleckstrin-homology domain (PH domain)/Phosphotyrosine-binding domain (PTB)"/>
    <property type="match status" value="2"/>
</dbReference>
<dbReference type="SMART" id="SM00233">
    <property type="entry name" value="PH"/>
    <property type="match status" value="2"/>
</dbReference>
<dbReference type="CDD" id="cd00821">
    <property type="entry name" value="PH"/>
    <property type="match status" value="1"/>
</dbReference>
<evidence type="ECO:0000313" key="3">
    <source>
        <dbReference type="Proteomes" id="UP001146120"/>
    </source>
</evidence>
<protein>
    <recommendedName>
        <fullName evidence="1">PH domain-containing protein</fullName>
    </recommendedName>
</protein>
<organism evidence="2 3">
    <name type="scientific">Lagenidium giganteum</name>
    <dbReference type="NCBI Taxonomy" id="4803"/>
    <lineage>
        <taxon>Eukaryota</taxon>
        <taxon>Sar</taxon>
        <taxon>Stramenopiles</taxon>
        <taxon>Oomycota</taxon>
        <taxon>Peronosporomycetes</taxon>
        <taxon>Pythiales</taxon>
        <taxon>Pythiaceae</taxon>
    </lineage>
</organism>
<feature type="domain" description="PH" evidence="1">
    <location>
        <begin position="1"/>
        <end position="99"/>
    </location>
</feature>
<name>A0AAV2YSK5_9STRA</name>
<sequence>MRVSKFGRWRHRYFCLNGSMLTYFATFPSEEFLRQASKDTFYLTDGTQPCGVVRVAHVDECDHRLGFKVFGTCGKVIDIRAGRTDERNEWLRALKTPARRKSRSWSVGNMSESMRSRSMSSFASDTTRSTPDRLSIPILTCGWLLKQSDVLRRWNRYFFVVQGGMVSYHATDKPYDVPRRRGYVAGVSVVRTGQGVFEMQIRLKNQAPINVRMSSEEELDEWRSHLLSCVPDSEETPALVNNW</sequence>
<evidence type="ECO:0000313" key="2">
    <source>
        <dbReference type="EMBL" id="DAZ96313.1"/>
    </source>
</evidence>
<dbReference type="InterPro" id="IPR001849">
    <property type="entry name" value="PH_domain"/>
</dbReference>
<accession>A0AAV2YSK5</accession>
<comment type="caution">
    <text evidence="2">The sequence shown here is derived from an EMBL/GenBank/DDBJ whole genome shotgun (WGS) entry which is preliminary data.</text>
</comment>
<dbReference type="SUPFAM" id="SSF50729">
    <property type="entry name" value="PH domain-like"/>
    <property type="match status" value="2"/>
</dbReference>
<dbReference type="InterPro" id="IPR011993">
    <property type="entry name" value="PH-like_dom_sf"/>
</dbReference>
<evidence type="ECO:0000259" key="1">
    <source>
        <dbReference type="PROSITE" id="PS50003"/>
    </source>
</evidence>
<dbReference type="Proteomes" id="UP001146120">
    <property type="component" value="Unassembled WGS sequence"/>
</dbReference>
<gene>
    <name evidence="2" type="ORF">N0F65_008437</name>
</gene>
<dbReference type="EMBL" id="DAKRPA010000171">
    <property type="protein sequence ID" value="DAZ96313.1"/>
    <property type="molecule type" value="Genomic_DNA"/>
</dbReference>
<reference evidence="2" key="2">
    <citation type="journal article" date="2023" name="Microbiol Resour">
        <title>Decontamination and Annotation of the Draft Genome Sequence of the Oomycete Lagenidium giganteum ARSEF 373.</title>
        <authorList>
            <person name="Morgan W.R."/>
            <person name="Tartar A."/>
        </authorList>
    </citation>
    <scope>NUCLEOTIDE SEQUENCE</scope>
    <source>
        <strain evidence="2">ARSEF 373</strain>
    </source>
</reference>
<proteinExistence type="predicted"/>
<keyword evidence="3" id="KW-1185">Reference proteome</keyword>